<evidence type="ECO:0000313" key="2">
    <source>
        <dbReference type="Proteomes" id="UP000515570"/>
    </source>
</evidence>
<dbReference type="PANTHER" id="PTHR48228">
    <property type="entry name" value="SUCCINYL-COA--D-CITRAMALATE COA-TRANSFERASE"/>
    <property type="match status" value="1"/>
</dbReference>
<reference evidence="1 2" key="1">
    <citation type="submission" date="2020-07" db="EMBL/GenBank/DDBJ databases">
        <title>non toxigenic Corynebacterium sp. nov from a clinical source.</title>
        <authorList>
            <person name="Bernier A.-M."/>
            <person name="Bernard K."/>
        </authorList>
    </citation>
    <scope>NUCLEOTIDE SEQUENCE [LARGE SCALE GENOMIC DNA]</scope>
    <source>
        <strain evidence="2">NML 93-0612</strain>
    </source>
</reference>
<keyword evidence="1" id="KW-0808">Transferase</keyword>
<dbReference type="Gene3D" id="3.30.1540.10">
    <property type="entry name" value="formyl-coa transferase, domain 3"/>
    <property type="match status" value="1"/>
</dbReference>
<dbReference type="Pfam" id="PF02515">
    <property type="entry name" value="CoA_transf_3"/>
    <property type="match status" value="1"/>
</dbReference>
<dbReference type="Proteomes" id="UP000515570">
    <property type="component" value="Chromosome"/>
</dbReference>
<dbReference type="PANTHER" id="PTHR48228:SF5">
    <property type="entry name" value="ALPHA-METHYLACYL-COA RACEMASE"/>
    <property type="match status" value="1"/>
</dbReference>
<name>A0A7G5FCK0_9CORY</name>
<dbReference type="InterPro" id="IPR003673">
    <property type="entry name" value="CoA-Trfase_fam_III"/>
</dbReference>
<evidence type="ECO:0000313" key="1">
    <source>
        <dbReference type="EMBL" id="QMV84341.1"/>
    </source>
</evidence>
<protein>
    <submittedName>
        <fullName evidence="1">CoA transferase</fullName>
    </submittedName>
</protein>
<dbReference type="SUPFAM" id="SSF89796">
    <property type="entry name" value="CoA-transferase family III (CaiB/BaiF)"/>
    <property type="match status" value="1"/>
</dbReference>
<dbReference type="InterPro" id="IPR050509">
    <property type="entry name" value="CoA-transferase_III"/>
</dbReference>
<accession>A0A7G5FCK0</accession>
<sequence>MQPLIHTTVINLAVNLPGPWAAARLSQLGAHVTSIEPPGGDPFRHIAPEWFAELSSHYDLLTLDLKTADGVAKLGELLASADVLITSHRPSALTRMGLDTIDLSHLCHVDIVGDVDNPEHPGHDLTYQAEAGTLTPPHLPKVLLGDLMGAEQAVSAALAMLLEKARTGRGSHTRIGLKQAALDAATPLRYGITAPGGLLNGGVDNYGLYQAKDGWVAVAALEPHFASRMEGRLGWLSSATVTEILDWARKEDVPISEVT</sequence>
<organism evidence="1 2">
    <name type="scientific">Corynebacterium hindlerae</name>
    <dbReference type="NCBI Taxonomy" id="699041"/>
    <lineage>
        <taxon>Bacteria</taxon>
        <taxon>Bacillati</taxon>
        <taxon>Actinomycetota</taxon>
        <taxon>Actinomycetes</taxon>
        <taxon>Mycobacteriales</taxon>
        <taxon>Corynebacteriaceae</taxon>
        <taxon>Corynebacterium</taxon>
    </lineage>
</organism>
<dbReference type="EMBL" id="CP059833">
    <property type="protein sequence ID" value="QMV84341.1"/>
    <property type="molecule type" value="Genomic_DNA"/>
</dbReference>
<dbReference type="Gene3D" id="3.40.50.10540">
    <property type="entry name" value="Crotonobetainyl-coa:carnitine coa-transferase, domain 1"/>
    <property type="match status" value="1"/>
</dbReference>
<gene>
    <name evidence="1" type="ORF">HW450_08140</name>
</gene>
<dbReference type="AlphaFoldDB" id="A0A7G5FCK0"/>
<dbReference type="InterPro" id="IPR023606">
    <property type="entry name" value="CoA-Trfase_III_dom_1_sf"/>
</dbReference>
<dbReference type="GO" id="GO:0016740">
    <property type="term" value="F:transferase activity"/>
    <property type="evidence" value="ECO:0007669"/>
    <property type="project" value="UniProtKB-KW"/>
</dbReference>
<dbReference type="InterPro" id="IPR044855">
    <property type="entry name" value="CoA-Trfase_III_dom3_sf"/>
</dbReference>
<dbReference type="RefSeq" id="WP_182385150.1">
    <property type="nucleotide sequence ID" value="NZ_CP059833.1"/>
</dbReference>
<proteinExistence type="predicted"/>
<keyword evidence="2" id="KW-1185">Reference proteome</keyword>